<gene>
    <name evidence="2" type="ORF">ABVK25_007681</name>
</gene>
<evidence type="ECO:0000313" key="3">
    <source>
        <dbReference type="Proteomes" id="UP001590951"/>
    </source>
</evidence>
<protein>
    <submittedName>
        <fullName evidence="2">Uncharacterized protein</fullName>
    </submittedName>
</protein>
<feature type="region of interest" description="Disordered" evidence="1">
    <location>
        <begin position="140"/>
        <end position="173"/>
    </location>
</feature>
<organism evidence="2 3">
    <name type="scientific">Lepraria finkii</name>
    <dbReference type="NCBI Taxonomy" id="1340010"/>
    <lineage>
        <taxon>Eukaryota</taxon>
        <taxon>Fungi</taxon>
        <taxon>Dikarya</taxon>
        <taxon>Ascomycota</taxon>
        <taxon>Pezizomycotina</taxon>
        <taxon>Lecanoromycetes</taxon>
        <taxon>OSLEUM clade</taxon>
        <taxon>Lecanoromycetidae</taxon>
        <taxon>Lecanorales</taxon>
        <taxon>Lecanorineae</taxon>
        <taxon>Stereocaulaceae</taxon>
        <taxon>Lepraria</taxon>
    </lineage>
</organism>
<dbReference type="Proteomes" id="UP001590951">
    <property type="component" value="Unassembled WGS sequence"/>
</dbReference>
<evidence type="ECO:0000256" key="1">
    <source>
        <dbReference type="SAM" id="MobiDB-lite"/>
    </source>
</evidence>
<reference evidence="2 3" key="1">
    <citation type="submission" date="2024-09" db="EMBL/GenBank/DDBJ databases">
        <title>Rethinking Asexuality: The Enigmatic Case of Functional Sexual Genes in Lepraria (Stereocaulaceae).</title>
        <authorList>
            <person name="Doellman M."/>
            <person name="Sun Y."/>
            <person name="Barcenas-Pena A."/>
            <person name="Lumbsch H.T."/>
            <person name="Grewe F."/>
        </authorList>
    </citation>
    <scope>NUCLEOTIDE SEQUENCE [LARGE SCALE GENOMIC DNA]</scope>
    <source>
        <strain evidence="2 3">Grewe 0041</strain>
    </source>
</reference>
<evidence type="ECO:0000313" key="2">
    <source>
        <dbReference type="EMBL" id="KAL2051989.1"/>
    </source>
</evidence>
<name>A0ABR4B257_9LECA</name>
<dbReference type="EMBL" id="JBHFEH010000030">
    <property type="protein sequence ID" value="KAL2051989.1"/>
    <property type="molecule type" value="Genomic_DNA"/>
</dbReference>
<sequence length="173" mass="19034">MPDMPRGRKQVEYDGVGVDPADLQILDYIVDPTLPSAQFHLSNGVVIKLDLQSYGGGPVTSALDHALSQRLKAHPDLPFEVVDAAVTMCRVRGGRGQYRMLGLRLEGMADMAYVYYDKVWFEVAGDVVLEFARTYTKLAPATQPPPGPNQRLLSDEWNITPNLGDADAEGEDE</sequence>
<keyword evidence="3" id="KW-1185">Reference proteome</keyword>
<proteinExistence type="predicted"/>
<comment type="caution">
    <text evidence="2">The sequence shown here is derived from an EMBL/GenBank/DDBJ whole genome shotgun (WGS) entry which is preliminary data.</text>
</comment>
<accession>A0ABR4B257</accession>